<dbReference type="EMBL" id="JBHSOE010000003">
    <property type="protein sequence ID" value="MFC5654458.1"/>
    <property type="molecule type" value="Genomic_DNA"/>
</dbReference>
<comment type="caution">
    <text evidence="1">The sequence shown here is derived from an EMBL/GenBank/DDBJ whole genome shotgun (WGS) entry which is preliminary data.</text>
</comment>
<dbReference type="RefSeq" id="WP_344347226.1">
    <property type="nucleotide sequence ID" value="NZ_BAAASM010000009.1"/>
</dbReference>
<accession>A0ABW0W9Q3</accession>
<reference evidence="2" key="1">
    <citation type="journal article" date="2019" name="Int. J. Syst. Evol. Microbiol.">
        <title>The Global Catalogue of Microorganisms (GCM) 10K type strain sequencing project: providing services to taxonomists for standard genome sequencing and annotation.</title>
        <authorList>
            <consortium name="The Broad Institute Genomics Platform"/>
            <consortium name="The Broad Institute Genome Sequencing Center for Infectious Disease"/>
            <person name="Wu L."/>
            <person name="Ma J."/>
        </authorList>
    </citation>
    <scope>NUCLEOTIDE SEQUENCE [LARGE SCALE GENOMIC DNA]</scope>
    <source>
        <strain evidence="2">KCTC 5701</strain>
    </source>
</reference>
<sequence length="116" mass="12602">MTTHRILFQAPATATRDVDLPHGLTDRAAIQEAAEDQGIDFPTVCNGCETHIDLSDDWKPVAIDGTPLPSPDDEATVEALSDTIEQFFNEVDIETFESDDLATAILRTLKCAGLTN</sequence>
<proteinExistence type="predicted"/>
<gene>
    <name evidence="1" type="ORF">ACFP3J_02990</name>
</gene>
<dbReference type="Proteomes" id="UP001596065">
    <property type="component" value="Unassembled WGS sequence"/>
</dbReference>
<organism evidence="1 2">
    <name type="scientific">Streptomyces nogalater</name>
    <dbReference type="NCBI Taxonomy" id="38314"/>
    <lineage>
        <taxon>Bacteria</taxon>
        <taxon>Bacillati</taxon>
        <taxon>Actinomycetota</taxon>
        <taxon>Actinomycetes</taxon>
        <taxon>Kitasatosporales</taxon>
        <taxon>Streptomycetaceae</taxon>
        <taxon>Streptomyces</taxon>
    </lineage>
</organism>
<evidence type="ECO:0000313" key="2">
    <source>
        <dbReference type="Proteomes" id="UP001596065"/>
    </source>
</evidence>
<name>A0ABW0W9Q3_STRNO</name>
<protein>
    <submittedName>
        <fullName evidence="1">Uncharacterized protein</fullName>
    </submittedName>
</protein>
<keyword evidence="2" id="KW-1185">Reference proteome</keyword>
<evidence type="ECO:0000313" key="1">
    <source>
        <dbReference type="EMBL" id="MFC5654458.1"/>
    </source>
</evidence>